<dbReference type="AlphaFoldDB" id="A0A1V4SYR9"/>
<reference evidence="3 4" key="1">
    <citation type="submission" date="2016-02" db="EMBL/GenBank/DDBJ databases">
        <title>Genome sequence of Clostridium thermobutyricum DSM 4928.</title>
        <authorList>
            <person name="Poehlein A."/>
            <person name="Daniel R."/>
        </authorList>
    </citation>
    <scope>NUCLEOTIDE SEQUENCE [LARGE SCALE GENOMIC DNA]</scope>
    <source>
        <strain evidence="3 4">DSM 4928</strain>
    </source>
</reference>
<sequence>MRKKLISLLLVGIVCTTGLVACGKEESKSNVSETISKTEEKTERYNDFKDYKNEKYGFSIKYPNQLTKVIKEDDNGIEVSGIMTELENKKTQAEKESEKNGVKSDDKERKSVPLTLKVWGEANKNGANLKTYYENEKATKNYLPNTVIFSLKEKDYYVMCWKDKEKEMIYYEKGFVKDDKIVKFRYSYAEDKKENYNEILDKTYDSFKLK</sequence>
<dbReference type="RefSeq" id="WP_080022154.1">
    <property type="nucleotide sequence ID" value="NZ_LTAY01000026.1"/>
</dbReference>
<evidence type="ECO:0000256" key="1">
    <source>
        <dbReference type="SAM" id="MobiDB-lite"/>
    </source>
</evidence>
<evidence type="ECO:0000313" key="4">
    <source>
        <dbReference type="Proteomes" id="UP000191448"/>
    </source>
</evidence>
<feature type="chain" id="PRO_5038463686" description="Lipoprotein" evidence="2">
    <location>
        <begin position="22"/>
        <end position="210"/>
    </location>
</feature>
<keyword evidence="2" id="KW-0732">Signal</keyword>
<evidence type="ECO:0008006" key="5">
    <source>
        <dbReference type="Google" id="ProtNLM"/>
    </source>
</evidence>
<gene>
    <name evidence="3" type="ORF">CLTHE_08580</name>
</gene>
<accession>A0A1V4SYR9</accession>
<dbReference type="PROSITE" id="PS51257">
    <property type="entry name" value="PROKAR_LIPOPROTEIN"/>
    <property type="match status" value="1"/>
</dbReference>
<feature type="signal peptide" evidence="2">
    <location>
        <begin position="1"/>
        <end position="21"/>
    </location>
</feature>
<feature type="region of interest" description="Disordered" evidence="1">
    <location>
        <begin position="89"/>
        <end position="109"/>
    </location>
</feature>
<proteinExistence type="predicted"/>
<comment type="caution">
    <text evidence="3">The sequence shown here is derived from an EMBL/GenBank/DDBJ whole genome shotgun (WGS) entry which is preliminary data.</text>
</comment>
<organism evidence="3 4">
    <name type="scientific">Clostridium thermobutyricum DSM 4928</name>
    <dbReference type="NCBI Taxonomy" id="1121339"/>
    <lineage>
        <taxon>Bacteria</taxon>
        <taxon>Bacillati</taxon>
        <taxon>Bacillota</taxon>
        <taxon>Clostridia</taxon>
        <taxon>Eubacteriales</taxon>
        <taxon>Clostridiaceae</taxon>
        <taxon>Clostridium</taxon>
    </lineage>
</organism>
<evidence type="ECO:0000256" key="2">
    <source>
        <dbReference type="SAM" id="SignalP"/>
    </source>
</evidence>
<protein>
    <recommendedName>
        <fullName evidence="5">Lipoprotein</fullName>
    </recommendedName>
</protein>
<dbReference type="EMBL" id="LTAY01000026">
    <property type="protein sequence ID" value="OPX49104.1"/>
    <property type="molecule type" value="Genomic_DNA"/>
</dbReference>
<evidence type="ECO:0000313" key="3">
    <source>
        <dbReference type="EMBL" id="OPX49104.1"/>
    </source>
</evidence>
<name>A0A1V4SYR9_9CLOT</name>
<dbReference type="Proteomes" id="UP000191448">
    <property type="component" value="Unassembled WGS sequence"/>
</dbReference>